<sequence>TLARGSWLKCPFEFLERYGEHTGIAALAVIVENEELDKKRIIHDATHGVRVNHRIKCRDKLRSPGAREKKHLLREHEEVDTREEVRGDPASQTVYVNLVGLGPDFPLDLLLYADDLEAMGKGPRRRLGRLGFASIALDWERPFLRPLHAWSSAEPGPLTLPTMTRVLCGWLADRLDSEKGYRNRRLLEDAAPLGFFTDAKAETGRAWIGGFLELVDGCQGPWFSLEVVESWAPWAFAKRDPGKVIAALELLATLVGVRLWVPDGDAKKTSLSEATRTTMQSNESLL</sequence>
<reference evidence="1" key="1">
    <citation type="submission" date="2021-02" db="EMBL/GenBank/DDBJ databases">
        <authorList>
            <person name="Dougan E. K."/>
            <person name="Rhodes N."/>
            <person name="Thang M."/>
            <person name="Chan C."/>
        </authorList>
    </citation>
    <scope>NUCLEOTIDE SEQUENCE</scope>
</reference>
<feature type="non-terminal residue" evidence="1">
    <location>
        <position position="1"/>
    </location>
</feature>
<name>A0A813ATQ3_9DINO</name>
<organism evidence="1 2">
    <name type="scientific">Symbiodinium necroappetens</name>
    <dbReference type="NCBI Taxonomy" id="1628268"/>
    <lineage>
        <taxon>Eukaryota</taxon>
        <taxon>Sar</taxon>
        <taxon>Alveolata</taxon>
        <taxon>Dinophyceae</taxon>
        <taxon>Suessiales</taxon>
        <taxon>Symbiodiniaceae</taxon>
        <taxon>Symbiodinium</taxon>
    </lineage>
</organism>
<evidence type="ECO:0000313" key="2">
    <source>
        <dbReference type="Proteomes" id="UP000601435"/>
    </source>
</evidence>
<gene>
    <name evidence="1" type="ORF">SNEC2469_LOCUS28857</name>
</gene>
<proteinExistence type="predicted"/>
<protein>
    <submittedName>
        <fullName evidence="1">Uncharacterized protein</fullName>
    </submittedName>
</protein>
<accession>A0A813ATQ3</accession>
<dbReference type="EMBL" id="CAJNJA010063624">
    <property type="protein sequence ID" value="CAE7879974.1"/>
    <property type="molecule type" value="Genomic_DNA"/>
</dbReference>
<feature type="non-terminal residue" evidence="1">
    <location>
        <position position="286"/>
    </location>
</feature>
<evidence type="ECO:0000313" key="1">
    <source>
        <dbReference type="EMBL" id="CAE7879974.1"/>
    </source>
</evidence>
<keyword evidence="2" id="KW-1185">Reference proteome</keyword>
<dbReference type="Proteomes" id="UP000601435">
    <property type="component" value="Unassembled WGS sequence"/>
</dbReference>
<dbReference type="AlphaFoldDB" id="A0A813ATQ3"/>
<comment type="caution">
    <text evidence="1">The sequence shown here is derived from an EMBL/GenBank/DDBJ whole genome shotgun (WGS) entry which is preliminary data.</text>
</comment>
<dbReference type="OrthoDB" id="10301126at2759"/>